<comment type="similarity">
    <text evidence="3">Belongs to the peptidase M24B family.</text>
</comment>
<dbReference type="KEGG" id="stha:NCTC11429_03280"/>
<dbReference type="Pfam" id="PF00557">
    <property type="entry name" value="Peptidase_M24"/>
    <property type="match status" value="1"/>
</dbReference>
<evidence type="ECO:0000256" key="3">
    <source>
        <dbReference type="ARBA" id="ARBA00008766"/>
    </source>
</evidence>
<reference evidence="9 10" key="1">
    <citation type="submission" date="2019-05" db="EMBL/GenBank/DDBJ databases">
        <authorList>
            <consortium name="Pathogen Informatics"/>
        </authorList>
    </citation>
    <scope>NUCLEOTIDE SEQUENCE [LARGE SCALE GENOMIC DNA]</scope>
    <source>
        <strain evidence="9 10">NCTC11429</strain>
    </source>
</reference>
<dbReference type="Pfam" id="PF05195">
    <property type="entry name" value="AMP_N"/>
    <property type="match status" value="1"/>
</dbReference>
<dbReference type="STRING" id="1123265.GCA_000686625_01533"/>
<dbReference type="SUPFAM" id="SSF53092">
    <property type="entry name" value="Creatinase/prolidase N-terminal domain"/>
    <property type="match status" value="1"/>
</dbReference>
<dbReference type="GO" id="GO:0070006">
    <property type="term" value="F:metalloaminopeptidase activity"/>
    <property type="evidence" value="ECO:0007669"/>
    <property type="project" value="InterPro"/>
</dbReference>
<keyword evidence="9" id="KW-0031">Aminopeptidase</keyword>
<keyword evidence="7" id="KW-0464">Manganese</keyword>
<dbReference type="Gene3D" id="3.90.230.10">
    <property type="entry name" value="Creatinase/methionine aminopeptidase superfamily"/>
    <property type="match status" value="1"/>
</dbReference>
<comment type="cofactor">
    <cofactor evidence="2">
        <name>Mn(2+)</name>
        <dbReference type="ChEBI" id="CHEBI:29035"/>
    </cofactor>
</comment>
<dbReference type="PANTHER" id="PTHR43226:SF4">
    <property type="entry name" value="XAA-PRO AMINOPEPTIDASE 3"/>
    <property type="match status" value="1"/>
</dbReference>
<dbReference type="InterPro" id="IPR029149">
    <property type="entry name" value="Creatin/AminoP/Spt16_N"/>
</dbReference>
<dbReference type="GeneID" id="78463964"/>
<evidence type="ECO:0000256" key="4">
    <source>
        <dbReference type="ARBA" id="ARBA00012574"/>
    </source>
</evidence>
<evidence type="ECO:0000313" key="10">
    <source>
        <dbReference type="Proteomes" id="UP000308196"/>
    </source>
</evidence>
<evidence type="ECO:0000256" key="5">
    <source>
        <dbReference type="ARBA" id="ARBA00022723"/>
    </source>
</evidence>
<sequence>MFEKYIYMARRTQLMSKMMTGRILLLGNIENPINFEHNTYPFRQDSSFLYYIGIKSPKLAAVLDPENGETILFGDEMSIDDIVWMGRQETLAEKASRAGIDKIRPFDQLFEYLLHLGTRCTIHYLPPYQSHNKLLLEQLLNCPVNKLYPSISLIQAVAAQRNIKSAEEIAEIEKAVDVAVDMHRLAIRMAVPGCFEYQISNAMQHFAQDQGMCFSYPPIVTKRGEILHNHMQFHQLHDGDILLNDSGVETPLGYASDLTRSFPVGKRFTSLQEDMYHIVLHAFKTAEQLLTPEVGFKDIHLRACEALVEGLKQVGFMKGNVQDAVANHAHALFFQCGLGHLLGLDVHDMEDLGEQYVGYTAAEPKDTNTFGIKSLRLGKKLEIGNVLTVEPGIYLIPELTQLWEQQNLHRDFINYDFLKKHLGFGGIRIEDNYVIEKDGARRLGKYLERELQEIYQLKDQYLD</sequence>
<dbReference type="InterPro" id="IPR000994">
    <property type="entry name" value="Pept_M24"/>
</dbReference>
<dbReference type="AlphaFoldDB" id="A0A4V6KST6"/>
<dbReference type="GO" id="GO:0005829">
    <property type="term" value="C:cytosol"/>
    <property type="evidence" value="ECO:0007669"/>
    <property type="project" value="TreeGrafter"/>
</dbReference>
<comment type="catalytic activity">
    <reaction evidence="1">
        <text>Release of any N-terminal amino acid, including proline, that is linked to proline, even from a dipeptide or tripeptide.</text>
        <dbReference type="EC" id="3.4.11.9"/>
    </reaction>
</comment>
<evidence type="ECO:0000256" key="1">
    <source>
        <dbReference type="ARBA" id="ARBA00001424"/>
    </source>
</evidence>
<evidence type="ECO:0000256" key="2">
    <source>
        <dbReference type="ARBA" id="ARBA00001936"/>
    </source>
</evidence>
<dbReference type="EMBL" id="LR590484">
    <property type="protein sequence ID" value="VTR45848.1"/>
    <property type="molecule type" value="Genomic_DNA"/>
</dbReference>
<dbReference type="SMART" id="SM01011">
    <property type="entry name" value="AMP_N"/>
    <property type="match status" value="1"/>
</dbReference>
<protein>
    <recommendedName>
        <fullName evidence="4">Xaa-Pro aminopeptidase</fullName>
        <ecNumber evidence="4">3.4.11.9</ecNumber>
    </recommendedName>
</protein>
<evidence type="ECO:0000259" key="8">
    <source>
        <dbReference type="SMART" id="SM01011"/>
    </source>
</evidence>
<organism evidence="9 10">
    <name type="scientific">Sphingobacterium thalpophilum</name>
    <dbReference type="NCBI Taxonomy" id="259"/>
    <lineage>
        <taxon>Bacteria</taxon>
        <taxon>Pseudomonadati</taxon>
        <taxon>Bacteroidota</taxon>
        <taxon>Sphingobacteriia</taxon>
        <taxon>Sphingobacteriales</taxon>
        <taxon>Sphingobacteriaceae</taxon>
        <taxon>Sphingobacterium</taxon>
    </lineage>
</organism>
<dbReference type="Gene3D" id="3.40.350.10">
    <property type="entry name" value="Creatinase/prolidase N-terminal domain"/>
    <property type="match status" value="1"/>
</dbReference>
<dbReference type="EC" id="3.4.11.9" evidence="4"/>
<dbReference type="PANTHER" id="PTHR43226">
    <property type="entry name" value="XAA-PRO AMINOPEPTIDASE 3"/>
    <property type="match status" value="1"/>
</dbReference>
<keyword evidence="5" id="KW-0479">Metal-binding</keyword>
<dbReference type="InterPro" id="IPR007865">
    <property type="entry name" value="Aminopep_P_N"/>
</dbReference>
<dbReference type="InterPro" id="IPR052433">
    <property type="entry name" value="X-Pro_dipept-like"/>
</dbReference>
<accession>A0A4V6KST6</accession>
<evidence type="ECO:0000313" key="9">
    <source>
        <dbReference type="EMBL" id="VTR45848.1"/>
    </source>
</evidence>
<proteinExistence type="inferred from homology"/>
<dbReference type="GO" id="GO:0030145">
    <property type="term" value="F:manganese ion binding"/>
    <property type="evidence" value="ECO:0007669"/>
    <property type="project" value="InterPro"/>
</dbReference>
<name>A0A4V6KST6_9SPHI</name>
<dbReference type="Proteomes" id="UP000308196">
    <property type="component" value="Chromosome"/>
</dbReference>
<keyword evidence="9" id="KW-0645">Protease</keyword>
<evidence type="ECO:0000256" key="7">
    <source>
        <dbReference type="ARBA" id="ARBA00023211"/>
    </source>
</evidence>
<dbReference type="RefSeq" id="WP_028069063.1">
    <property type="nucleotide sequence ID" value="NZ_CP158797.1"/>
</dbReference>
<gene>
    <name evidence="9" type="primary">pepP</name>
    <name evidence="9" type="ORF">NCTC11429_03280</name>
</gene>
<keyword evidence="6 9" id="KW-0378">Hydrolase</keyword>
<dbReference type="InterPro" id="IPR036005">
    <property type="entry name" value="Creatinase/aminopeptidase-like"/>
</dbReference>
<feature type="domain" description="Aminopeptidase P N-terminal" evidence="8">
    <location>
        <begin position="2"/>
        <end position="132"/>
    </location>
</feature>
<dbReference type="GO" id="GO:0006508">
    <property type="term" value="P:proteolysis"/>
    <property type="evidence" value="ECO:0007669"/>
    <property type="project" value="TreeGrafter"/>
</dbReference>
<dbReference type="SUPFAM" id="SSF55920">
    <property type="entry name" value="Creatinase/aminopeptidase"/>
    <property type="match status" value="1"/>
</dbReference>
<evidence type="ECO:0000256" key="6">
    <source>
        <dbReference type="ARBA" id="ARBA00022801"/>
    </source>
</evidence>